<reference evidence="3" key="1">
    <citation type="submission" date="2018-05" db="EMBL/GenBank/DDBJ databases">
        <authorList>
            <person name="Lanie J.A."/>
            <person name="Ng W.-L."/>
            <person name="Kazmierczak K.M."/>
            <person name="Andrzejewski T.M."/>
            <person name="Davidsen T.M."/>
            <person name="Wayne K.J."/>
            <person name="Tettelin H."/>
            <person name="Glass J.I."/>
            <person name="Rusch D."/>
            <person name="Podicherti R."/>
            <person name="Tsui H.-C.T."/>
            <person name="Winkler M.E."/>
        </authorList>
    </citation>
    <scope>NUCLEOTIDE SEQUENCE</scope>
</reference>
<name>A0A381S318_9ZZZZ</name>
<dbReference type="GO" id="GO:0006508">
    <property type="term" value="P:proteolysis"/>
    <property type="evidence" value="ECO:0007669"/>
    <property type="project" value="InterPro"/>
</dbReference>
<dbReference type="EMBL" id="UINC01002334">
    <property type="protein sequence ID" value="SUZ95543.1"/>
    <property type="molecule type" value="Genomic_DNA"/>
</dbReference>
<evidence type="ECO:0000313" key="3">
    <source>
        <dbReference type="EMBL" id="SUZ95543.1"/>
    </source>
</evidence>
<dbReference type="CDD" id="cd02258">
    <property type="entry name" value="Peptidase_C25_N"/>
    <property type="match status" value="1"/>
</dbReference>
<proteinExistence type="predicted"/>
<dbReference type="InterPro" id="IPR001769">
    <property type="entry name" value="Gingipain"/>
</dbReference>
<organism evidence="3">
    <name type="scientific">marine metagenome</name>
    <dbReference type="NCBI Taxonomy" id="408172"/>
    <lineage>
        <taxon>unclassified sequences</taxon>
        <taxon>metagenomes</taxon>
        <taxon>ecological metagenomes</taxon>
    </lineage>
</organism>
<evidence type="ECO:0000259" key="2">
    <source>
        <dbReference type="Pfam" id="PF01364"/>
    </source>
</evidence>
<dbReference type="GO" id="GO:0008234">
    <property type="term" value="F:cysteine-type peptidase activity"/>
    <property type="evidence" value="ECO:0007669"/>
    <property type="project" value="InterPro"/>
</dbReference>
<dbReference type="Gene3D" id="3.40.50.10390">
    <property type="entry name" value="Gingipain r, domain 1"/>
    <property type="match status" value="1"/>
</dbReference>
<protein>
    <recommendedName>
        <fullName evidence="2">Gingipain domain-containing protein</fullName>
    </recommendedName>
</protein>
<dbReference type="Pfam" id="PF01364">
    <property type="entry name" value="Peptidase_C25"/>
    <property type="match status" value="1"/>
</dbReference>
<dbReference type="InterPro" id="IPR029031">
    <property type="entry name" value="Gingipain_N_sf"/>
</dbReference>
<dbReference type="Gene3D" id="2.60.40.4070">
    <property type="match status" value="1"/>
</dbReference>
<dbReference type="AlphaFoldDB" id="A0A381S318"/>
<feature type="domain" description="Gingipain" evidence="2">
    <location>
        <begin position="541"/>
        <end position="897"/>
    </location>
</feature>
<dbReference type="SUPFAM" id="SSF52129">
    <property type="entry name" value="Caspase-like"/>
    <property type="match status" value="1"/>
</dbReference>
<dbReference type="InterPro" id="IPR029030">
    <property type="entry name" value="Caspase-like_dom_sf"/>
</dbReference>
<evidence type="ECO:0000256" key="1">
    <source>
        <dbReference type="ARBA" id="ARBA00022729"/>
    </source>
</evidence>
<sequence>MVRHFTILFVLTGVLFASVSKNIIQSNTRTLVIELDIVVSTEADLFPISMLIGLPSNTVPETQIEFSNKSKLPFKTLQEPLNGFEWINQQELQNLETGTIRVSPIAGPVEYYQKIVIHLEFGKTKSMYRPPVETEIEALENRIINWAVAQSWIKKDQRRVHRVATYPDGRWFQFFLNQDGIISIPYSTLSPSISDITQVDPRSCSIFMSQELGRSRTQATNQDLTENLVELAILVSGEEDGSFDPNDEIIFYGRGSSGFDLLGENIQWHQNVYFSSNSCWLLVPDNSEERGKRIEPETQPQSGTLIEYGLSSYHAESDLINLKASGTEWVGSPILAGGSQPILADLPDPKSGVNMSVSARFRGHSVTETSTSYHELTLLHGSLNGDQIGSTMSWSGTASRTLSDNTPDISLDNGSNVFYIKNSSTDANSSPYLDYFEIQYGRELSFSGEYEFVSPLLGQDVRFSFSGEIPESVQLWDISDPASPGIVPIDDSGYSNVTLPFSTLSRFVVFDISDLNSVTDLELKEDQQFHMLRQTGIQADYFIIGPEQFRDEAIDLVELRNPARYASIESIYDEFSAGNPDPMAIRSFIQWTQEAWQSPTPNCALLLGDGGYDYRNITGQTSIVVPTIQVQSSRTYATDDLLATVYGSIPEIATGRYPAKNEEEVVNFVEKVLEIETNPNFGPWRQRVTLVADDAARPEPSHGSIATGKSHTLNSEQLAAIVPPFIYIDKLYMMEYPEVSDASAYGVIKPAATEALFNSLSSGTAIISYIGHGSAYQLAQEKLLHMDRGDLNQINTGTKLPLWVVGTCSFGHFDDPLTESFSEELIREPMNAASMVISTSRPITVTGNERYTQDLFEYMFNNGEVSDAKVGILLQSIKDGTSEAQYFHLFGDPAMQLPMPKEILSDLTISPDTLKTLETGTYSGSQSLIQNSGNGFVTLLDADRDVTREYEISSETHTLSYTLPGATLFRGLFSFSGPSFNGDIRIPQDISYADDPAHLLTYIHNDENEAGGAISNIQLAGGSGTQDTFGPQISFETITGTGLEQGDHFPENEDLIIRLSDPLGINLTNETGHEIMLTDMNTNNFLTITDDFYYNQNSIITGTINYPVVGQGIHIKIKAWDNANNPSEKEIKLYRTQVNKLEIYNAYNFPNPFATSTQFTFEVTQNIDLTLDLYTLGGRRIKSFEKFNLSAGYHTIDWDGLDSFGGNIANGVYLYRLKAIGDESTVSYIGRCAKYQ</sequence>
<dbReference type="NCBIfam" id="NF033707">
    <property type="entry name" value="T9SS_sortase"/>
    <property type="match status" value="1"/>
</dbReference>
<dbReference type="Gene3D" id="3.40.50.1460">
    <property type="match status" value="1"/>
</dbReference>
<accession>A0A381S318</accession>
<gene>
    <name evidence="3" type="ORF">METZ01_LOCUS48397</name>
</gene>
<keyword evidence="1" id="KW-0732">Signal</keyword>